<protein>
    <submittedName>
        <fullName evidence="1">Uncharacterized protein</fullName>
    </submittedName>
</protein>
<organism evidence="1 2">
    <name type="scientific">Dyadobacter subterraneus</name>
    <dbReference type="NCBI Taxonomy" id="2773304"/>
    <lineage>
        <taxon>Bacteria</taxon>
        <taxon>Pseudomonadati</taxon>
        <taxon>Bacteroidota</taxon>
        <taxon>Cytophagia</taxon>
        <taxon>Cytophagales</taxon>
        <taxon>Spirosomataceae</taxon>
        <taxon>Dyadobacter</taxon>
    </lineage>
</organism>
<accession>A0ABR9W930</accession>
<gene>
    <name evidence="1" type="ORF">IEE83_08615</name>
</gene>
<dbReference type="RefSeq" id="WP_194120184.1">
    <property type="nucleotide sequence ID" value="NZ_JACYGY010000001.1"/>
</dbReference>
<dbReference type="EMBL" id="JACYGY010000001">
    <property type="protein sequence ID" value="MBE9461942.1"/>
    <property type="molecule type" value="Genomic_DNA"/>
</dbReference>
<name>A0ABR9W930_9BACT</name>
<sequence>MNNNVTMADIDRSLTPGDRLFIQTGSQLGWLNQAFQGFGDFADCYQNCALTLIDGALQDRSQRDYNIYPILFLIRHYVDLNLLFC</sequence>
<dbReference type="Proteomes" id="UP000634134">
    <property type="component" value="Unassembled WGS sequence"/>
</dbReference>
<evidence type="ECO:0000313" key="2">
    <source>
        <dbReference type="Proteomes" id="UP000634134"/>
    </source>
</evidence>
<proteinExistence type="predicted"/>
<comment type="caution">
    <text evidence="1">The sequence shown here is derived from an EMBL/GenBank/DDBJ whole genome shotgun (WGS) entry which is preliminary data.</text>
</comment>
<reference evidence="2" key="1">
    <citation type="submission" date="2023-07" db="EMBL/GenBank/DDBJ databases">
        <title>Dyadobacter sp. nov 'subterranea' isolated from contaminted grondwater.</title>
        <authorList>
            <person name="Szabo I."/>
            <person name="Al-Omari J."/>
            <person name="Szerdahelyi S.G."/>
            <person name="Rado J."/>
        </authorList>
    </citation>
    <scope>NUCLEOTIDE SEQUENCE [LARGE SCALE GENOMIC DNA]</scope>
    <source>
        <strain evidence="2">UP-52</strain>
    </source>
</reference>
<evidence type="ECO:0000313" key="1">
    <source>
        <dbReference type="EMBL" id="MBE9461942.1"/>
    </source>
</evidence>
<keyword evidence="2" id="KW-1185">Reference proteome</keyword>